<dbReference type="STRING" id="7757.ENSPMAP00000002056"/>
<feature type="compositionally biased region" description="Pro residues" evidence="1">
    <location>
        <begin position="124"/>
        <end position="134"/>
    </location>
</feature>
<reference evidence="2" key="2">
    <citation type="submission" date="2025-09" db="UniProtKB">
        <authorList>
            <consortium name="Ensembl"/>
        </authorList>
    </citation>
    <scope>IDENTIFICATION</scope>
</reference>
<dbReference type="OMA" id="IRIVHHE"/>
<sequence>RRSENPPTPPSHRNGPPPPLPPSSNRRSSAAPAIKSDRFVPKIPDGPSPPSLPKRQNSLQIMPLRGGAVPPPLPTSTRPPTPARDAQIASSAFPPPPPPNRNGQMSARPAPPVPTTARPYAPGDQPPPPPPPSRPSSNFPSAAPPPLPSRNGHLNSPTSDDFESRFHFHPVSDFPIPERFQNIHKTYPSQAMRTSRRCGSPRYNRSTPARNPLGC</sequence>
<dbReference type="HOGENOM" id="CLU_1285966_0_0_1"/>
<feature type="compositionally biased region" description="Pro residues" evidence="1">
    <location>
        <begin position="1"/>
        <end position="22"/>
    </location>
</feature>
<feature type="compositionally biased region" description="Low complexity" evidence="1">
    <location>
        <begin position="23"/>
        <end position="33"/>
    </location>
</feature>
<name>S4RA25_PETMA</name>
<organism evidence="2">
    <name type="scientific">Petromyzon marinus</name>
    <name type="common">Sea lamprey</name>
    <dbReference type="NCBI Taxonomy" id="7757"/>
    <lineage>
        <taxon>Eukaryota</taxon>
        <taxon>Metazoa</taxon>
        <taxon>Chordata</taxon>
        <taxon>Craniata</taxon>
        <taxon>Vertebrata</taxon>
        <taxon>Cyclostomata</taxon>
        <taxon>Hyperoartia</taxon>
        <taxon>Petromyzontiformes</taxon>
        <taxon>Petromyzontidae</taxon>
        <taxon>Petromyzon</taxon>
    </lineage>
</organism>
<reference evidence="2" key="1">
    <citation type="submission" date="2025-08" db="UniProtKB">
        <authorList>
            <consortium name="Ensembl"/>
        </authorList>
    </citation>
    <scope>IDENTIFICATION</scope>
</reference>
<evidence type="ECO:0000256" key="1">
    <source>
        <dbReference type="SAM" id="MobiDB-lite"/>
    </source>
</evidence>
<protein>
    <recommendedName>
        <fullName evidence="3">WAS/WASL interacting protein family member 3</fullName>
    </recommendedName>
</protein>
<evidence type="ECO:0000313" key="2">
    <source>
        <dbReference type="Ensembl" id="ENSPMAP00000002056.1"/>
    </source>
</evidence>
<dbReference type="Ensembl" id="ENSPMAT00000002066.1">
    <property type="protein sequence ID" value="ENSPMAP00000002056.1"/>
    <property type="gene ID" value="ENSPMAG00000001877.1"/>
</dbReference>
<evidence type="ECO:0008006" key="3">
    <source>
        <dbReference type="Google" id="ProtNLM"/>
    </source>
</evidence>
<proteinExistence type="predicted"/>
<dbReference type="AlphaFoldDB" id="S4RA25"/>
<feature type="region of interest" description="Disordered" evidence="1">
    <location>
        <begin position="1"/>
        <end position="215"/>
    </location>
</feature>
<feature type="compositionally biased region" description="Polar residues" evidence="1">
    <location>
        <begin position="183"/>
        <end position="193"/>
    </location>
</feature>
<feature type="compositionally biased region" description="Pro residues" evidence="1">
    <location>
        <begin position="69"/>
        <end position="82"/>
    </location>
</feature>
<accession>S4RA25</accession>